<evidence type="ECO:0000256" key="5">
    <source>
        <dbReference type="SAM" id="MobiDB-lite"/>
    </source>
</evidence>
<evidence type="ECO:0000256" key="2">
    <source>
        <dbReference type="ARBA" id="ARBA00022771"/>
    </source>
</evidence>
<reference evidence="7 8" key="1">
    <citation type="journal article" date="2020" name="Genomics">
        <title>Complete, high-quality genomes from long-read metagenomic sequencing of two wolf lichen thalli reveals enigmatic genome architecture.</title>
        <authorList>
            <person name="McKenzie S.K."/>
            <person name="Walston R.F."/>
            <person name="Allen J.L."/>
        </authorList>
    </citation>
    <scope>NUCLEOTIDE SEQUENCE [LARGE SCALE GENOMIC DNA]</scope>
    <source>
        <strain evidence="7">WasteWater1</strain>
    </source>
</reference>
<sequence>MYRQEFLSQLLSTENTVQADGAQEECMICSEVYGTMSTETGKVERQIRLPCDTKHTVGSDCIAKWLEEHNTCPVCRHEFFPARGPYYDDEDGSRRWVGNLEPDSDWDSEEYDSEDAQEEEYDADPTSIYGAEPLINLCHLLCNAIGFERDNHPVKRAAALVVSGILHLSILQDASPFSNFSIAAACVPGVADS</sequence>
<keyword evidence="2 4" id="KW-0863">Zinc-finger</keyword>
<evidence type="ECO:0000256" key="1">
    <source>
        <dbReference type="ARBA" id="ARBA00022723"/>
    </source>
</evidence>
<organism evidence="7 8">
    <name type="scientific">Letharia lupina</name>
    <dbReference type="NCBI Taxonomy" id="560253"/>
    <lineage>
        <taxon>Eukaryota</taxon>
        <taxon>Fungi</taxon>
        <taxon>Dikarya</taxon>
        <taxon>Ascomycota</taxon>
        <taxon>Pezizomycotina</taxon>
        <taxon>Lecanoromycetes</taxon>
        <taxon>OSLEUM clade</taxon>
        <taxon>Lecanoromycetidae</taxon>
        <taxon>Lecanorales</taxon>
        <taxon>Lecanorineae</taxon>
        <taxon>Parmeliaceae</taxon>
        <taxon>Letharia</taxon>
    </lineage>
</organism>
<dbReference type="PANTHER" id="PTHR15710">
    <property type="entry name" value="E3 UBIQUITIN-PROTEIN LIGASE PRAJA"/>
    <property type="match status" value="1"/>
</dbReference>
<gene>
    <name evidence="7" type="ORF">HO133_000132</name>
</gene>
<evidence type="ECO:0000256" key="4">
    <source>
        <dbReference type="PROSITE-ProRule" id="PRU00175"/>
    </source>
</evidence>
<dbReference type="EMBL" id="JACCJB010000010">
    <property type="protein sequence ID" value="KAF6223290.1"/>
    <property type="molecule type" value="Genomic_DNA"/>
</dbReference>
<dbReference type="Gene3D" id="3.30.40.10">
    <property type="entry name" value="Zinc/RING finger domain, C3HC4 (zinc finger)"/>
    <property type="match status" value="1"/>
</dbReference>
<comment type="caution">
    <text evidence="7">The sequence shown here is derived from an EMBL/GenBank/DDBJ whole genome shotgun (WGS) entry which is preliminary data.</text>
</comment>
<dbReference type="GO" id="GO:0016567">
    <property type="term" value="P:protein ubiquitination"/>
    <property type="evidence" value="ECO:0007669"/>
    <property type="project" value="TreeGrafter"/>
</dbReference>
<evidence type="ECO:0000313" key="7">
    <source>
        <dbReference type="EMBL" id="KAF6223290.1"/>
    </source>
</evidence>
<dbReference type="InterPro" id="IPR001841">
    <property type="entry name" value="Znf_RING"/>
</dbReference>
<protein>
    <recommendedName>
        <fullName evidence="6">RING-type domain-containing protein</fullName>
    </recommendedName>
</protein>
<dbReference type="PROSITE" id="PS50089">
    <property type="entry name" value="ZF_RING_2"/>
    <property type="match status" value="1"/>
</dbReference>
<dbReference type="SUPFAM" id="SSF57850">
    <property type="entry name" value="RING/U-box"/>
    <property type="match status" value="1"/>
</dbReference>
<feature type="domain" description="RING-type" evidence="6">
    <location>
        <begin position="26"/>
        <end position="76"/>
    </location>
</feature>
<dbReference type="GO" id="GO:0061630">
    <property type="term" value="F:ubiquitin protein ligase activity"/>
    <property type="evidence" value="ECO:0007669"/>
    <property type="project" value="TreeGrafter"/>
</dbReference>
<name>A0A8H6CGS7_9LECA</name>
<dbReference type="GO" id="GO:0008270">
    <property type="term" value="F:zinc ion binding"/>
    <property type="evidence" value="ECO:0007669"/>
    <property type="project" value="UniProtKB-KW"/>
</dbReference>
<evidence type="ECO:0000313" key="8">
    <source>
        <dbReference type="Proteomes" id="UP000593566"/>
    </source>
</evidence>
<feature type="region of interest" description="Disordered" evidence="5">
    <location>
        <begin position="91"/>
        <end position="117"/>
    </location>
</feature>
<proteinExistence type="predicted"/>
<dbReference type="GO" id="GO:0005737">
    <property type="term" value="C:cytoplasm"/>
    <property type="evidence" value="ECO:0007669"/>
    <property type="project" value="TreeGrafter"/>
</dbReference>
<dbReference type="AlphaFoldDB" id="A0A8H6CGS7"/>
<evidence type="ECO:0000259" key="6">
    <source>
        <dbReference type="PROSITE" id="PS50089"/>
    </source>
</evidence>
<dbReference type="Pfam" id="PF13639">
    <property type="entry name" value="zf-RING_2"/>
    <property type="match status" value="1"/>
</dbReference>
<dbReference type="InterPro" id="IPR013083">
    <property type="entry name" value="Znf_RING/FYVE/PHD"/>
</dbReference>
<keyword evidence="1" id="KW-0479">Metal-binding</keyword>
<dbReference type="RefSeq" id="XP_037152507.1">
    <property type="nucleotide sequence ID" value="XM_037291072.1"/>
</dbReference>
<accession>A0A8H6CGS7</accession>
<keyword evidence="3" id="KW-0862">Zinc</keyword>
<keyword evidence="8" id="KW-1185">Reference proteome</keyword>
<evidence type="ECO:0000256" key="3">
    <source>
        <dbReference type="ARBA" id="ARBA00022833"/>
    </source>
</evidence>
<dbReference type="GeneID" id="59328551"/>
<feature type="compositionally biased region" description="Acidic residues" evidence="5">
    <location>
        <begin position="102"/>
        <end position="117"/>
    </location>
</feature>
<dbReference type="PANTHER" id="PTHR15710:SF243">
    <property type="entry name" value="E3 UBIQUITIN-PROTEIN LIGASE PRAJA-2 ISOFORM X1"/>
    <property type="match status" value="1"/>
</dbReference>
<dbReference type="Proteomes" id="UP000593566">
    <property type="component" value="Unassembled WGS sequence"/>
</dbReference>